<dbReference type="CDD" id="cd09010">
    <property type="entry name" value="MTAP_SsMTAPII_like_MTIP"/>
    <property type="match status" value="1"/>
</dbReference>
<dbReference type="InterPro" id="IPR035994">
    <property type="entry name" value="Nucleoside_phosphorylase_sf"/>
</dbReference>
<evidence type="ECO:0000256" key="2">
    <source>
        <dbReference type="ARBA" id="ARBA00022679"/>
    </source>
</evidence>
<comment type="catalytic activity">
    <reaction evidence="3">
        <text>a purine D-ribonucleoside + phosphate = a purine nucleobase + alpha-D-ribose 1-phosphate</text>
        <dbReference type="Rhea" id="RHEA:19805"/>
        <dbReference type="ChEBI" id="CHEBI:26386"/>
        <dbReference type="ChEBI" id="CHEBI:43474"/>
        <dbReference type="ChEBI" id="CHEBI:57720"/>
        <dbReference type="ChEBI" id="CHEBI:142355"/>
        <dbReference type="EC" id="2.4.2.1"/>
    </reaction>
</comment>
<feature type="domain" description="Nucleoside phosphorylase" evidence="4">
    <location>
        <begin position="5"/>
        <end position="246"/>
    </location>
</feature>
<keyword evidence="3" id="KW-0660">Purine salvage</keyword>
<dbReference type="PANTHER" id="PTHR42679">
    <property type="entry name" value="S-METHYL-5'-THIOADENOSINE PHOSPHORYLASE"/>
    <property type="match status" value="1"/>
</dbReference>
<feature type="binding site" evidence="3">
    <location>
        <begin position="210"/>
        <end position="212"/>
    </location>
    <ligand>
        <name>substrate</name>
    </ligand>
</feature>
<evidence type="ECO:0000313" key="6">
    <source>
        <dbReference type="Proteomes" id="UP001156664"/>
    </source>
</evidence>
<reference evidence="6" key="1">
    <citation type="journal article" date="2019" name="Int. J. Syst. Evol. Microbiol.">
        <title>The Global Catalogue of Microorganisms (GCM) 10K type strain sequencing project: providing services to taxonomists for standard genome sequencing and annotation.</title>
        <authorList>
            <consortium name="The Broad Institute Genomics Platform"/>
            <consortium name="The Broad Institute Genome Sequencing Center for Infectious Disease"/>
            <person name="Wu L."/>
            <person name="Ma J."/>
        </authorList>
    </citation>
    <scope>NUCLEOTIDE SEQUENCE [LARGE SCALE GENOMIC DNA]</scope>
    <source>
        <strain evidence="6">NBRC 105857</strain>
    </source>
</reference>
<feature type="binding site" evidence="3">
    <location>
        <position position="186"/>
    </location>
    <ligand>
        <name>substrate</name>
    </ligand>
</feature>
<comment type="pathway">
    <text evidence="3">Purine metabolism; purine nucleoside salvage.</text>
</comment>
<feature type="binding site" evidence="3">
    <location>
        <position position="187"/>
    </location>
    <ligand>
        <name>phosphate</name>
        <dbReference type="ChEBI" id="CHEBI:43474"/>
    </ligand>
</feature>
<comment type="caution">
    <text evidence="5">The sequence shown here is derived from an EMBL/GenBank/DDBJ whole genome shotgun (WGS) entry which is preliminary data.</text>
</comment>
<comment type="subunit">
    <text evidence="3">Homohexamer. Dimer of a homotrimer.</text>
</comment>
<comment type="similarity">
    <text evidence="3">Belongs to the PNP/MTAP phosphorylase family. MTAP subfamily.</text>
</comment>
<evidence type="ECO:0000256" key="3">
    <source>
        <dbReference type="HAMAP-Rule" id="MF_01963"/>
    </source>
</evidence>
<dbReference type="InterPro" id="IPR000845">
    <property type="entry name" value="Nucleoside_phosphorylase_d"/>
</dbReference>
<dbReference type="InterPro" id="IPR010044">
    <property type="entry name" value="MTAP"/>
</dbReference>
<protein>
    <recommendedName>
        <fullName evidence="3">Probable 6-oxopurine nucleoside phosphorylase</fullName>
        <ecNumber evidence="3">2.4.2.1</ecNumber>
    </recommendedName>
    <alternativeName>
        <fullName evidence="3">Purine nucleoside phosphorylase</fullName>
        <shortName evidence="3">PNP</shortName>
    </alternativeName>
</protein>
<dbReference type="NCBIfam" id="NF006599">
    <property type="entry name" value="PRK09136.1"/>
    <property type="match status" value="1"/>
</dbReference>
<gene>
    <name evidence="5" type="ORF">GCM10007875_14260</name>
</gene>
<keyword evidence="6" id="KW-1185">Reference proteome</keyword>
<keyword evidence="1 3" id="KW-0328">Glycosyltransferase</keyword>
<name>A0ABQ5YST3_9BURK</name>
<dbReference type="EC" id="2.4.2.1" evidence="3"/>
<dbReference type="EMBL" id="BSOJ01000015">
    <property type="protein sequence ID" value="GLR26336.1"/>
    <property type="molecule type" value="Genomic_DNA"/>
</dbReference>
<dbReference type="Gene3D" id="3.40.50.1580">
    <property type="entry name" value="Nucleoside phosphorylase domain"/>
    <property type="match status" value="1"/>
</dbReference>
<dbReference type="HAMAP" id="MF_01963">
    <property type="entry name" value="MTAP"/>
    <property type="match status" value="1"/>
</dbReference>
<feature type="site" description="Important for substrate specificity" evidence="3">
    <location>
        <position position="224"/>
    </location>
</feature>
<evidence type="ECO:0000259" key="4">
    <source>
        <dbReference type="Pfam" id="PF01048"/>
    </source>
</evidence>
<feature type="binding site" evidence="3">
    <location>
        <begin position="53"/>
        <end position="54"/>
    </location>
    <ligand>
        <name>phosphate</name>
        <dbReference type="ChEBI" id="CHEBI:43474"/>
    </ligand>
</feature>
<comment type="caution">
    <text evidence="3">Lacks conserved residue(s) required for the propagation of feature annotation.</text>
</comment>
<proteinExistence type="inferred from homology"/>
<feature type="binding site" evidence="3">
    <location>
        <position position="11"/>
    </location>
    <ligand>
        <name>phosphate</name>
        <dbReference type="ChEBI" id="CHEBI:43474"/>
    </ligand>
</feature>
<keyword evidence="2 3" id="KW-0808">Transferase</keyword>
<sequence>MKRMYAVIGGSGLSQLPEFEVTRRQVQRTPYGEPSGALTFGTLAGTEIVFLARHGYGHTIAPHEINYRANIWALSQVEVDGIVAVASVGGIRSDLMPGHLMIPDQIIDYTHGRGATFFEGQEEPVQHIDFTWPYDNALRTALAHAANSINEEVVSGGCYACTQGPRLETAAEIKRLARDGADIVGMTGMPEASLARELGIPYAHLALVVNQAAGVGDSALEISHAEITRTVQDGMGRVLGILKSLVQLQHE</sequence>
<organism evidence="5 6">
    <name type="scientific">Limnobacter litoralis</name>
    <dbReference type="NCBI Taxonomy" id="481366"/>
    <lineage>
        <taxon>Bacteria</taxon>
        <taxon>Pseudomonadati</taxon>
        <taxon>Pseudomonadota</taxon>
        <taxon>Betaproteobacteria</taxon>
        <taxon>Burkholderiales</taxon>
        <taxon>Burkholderiaceae</taxon>
        <taxon>Limnobacter</taxon>
    </lineage>
</organism>
<dbReference type="Pfam" id="PF01048">
    <property type="entry name" value="PNP_UDP_1"/>
    <property type="match status" value="1"/>
</dbReference>
<comment type="function">
    <text evidence="3">Purine nucleoside phosphorylase which is highly specific for 6-oxopurine nucleosides. Cleaves guanosine or inosine to respective bases and sugar-1-phosphate molecules. Involved in purine salvage.</text>
</comment>
<evidence type="ECO:0000256" key="1">
    <source>
        <dbReference type="ARBA" id="ARBA00022676"/>
    </source>
</evidence>
<dbReference type="SUPFAM" id="SSF53167">
    <property type="entry name" value="Purine and uridine phosphorylases"/>
    <property type="match status" value="1"/>
</dbReference>
<accession>A0ABQ5YST3</accession>
<comment type="miscellaneous">
    <text evidence="3">Although this enzyme belongs to the family of MTA phosphorylases based on sequence homology, it has been shown that conserved amino acid substitutions in the substrate binding pocket convert the substrate specificity of this enzyme from 6-aminopurines to 6-oxopurines.</text>
</comment>
<dbReference type="Proteomes" id="UP001156664">
    <property type="component" value="Unassembled WGS sequence"/>
</dbReference>
<dbReference type="PANTHER" id="PTHR42679:SF2">
    <property type="entry name" value="S-METHYL-5'-THIOADENOSINE PHOSPHORYLASE"/>
    <property type="match status" value="1"/>
</dbReference>
<evidence type="ECO:0000313" key="5">
    <source>
        <dbReference type="EMBL" id="GLR26336.1"/>
    </source>
</evidence>
<feature type="site" description="Important for substrate specificity" evidence="3">
    <location>
        <position position="168"/>
    </location>
</feature>